<gene>
    <name evidence="2" type="ORF">LCGC14_2921520</name>
</gene>
<feature type="transmembrane region" description="Helical" evidence="1">
    <location>
        <begin position="21"/>
        <end position="42"/>
    </location>
</feature>
<accession>A0A0F8YAG0</accession>
<comment type="caution">
    <text evidence="2">The sequence shown here is derived from an EMBL/GenBank/DDBJ whole genome shotgun (WGS) entry which is preliminary data.</text>
</comment>
<sequence length="60" mass="6331">MKETMTGIPPVKLPGGGQVNIGRIIRTLLGAAIIVSLIAGWVETHDKLDLGIWLGLAVLL</sequence>
<organism evidence="2">
    <name type="scientific">marine sediment metagenome</name>
    <dbReference type="NCBI Taxonomy" id="412755"/>
    <lineage>
        <taxon>unclassified sequences</taxon>
        <taxon>metagenomes</taxon>
        <taxon>ecological metagenomes</taxon>
    </lineage>
</organism>
<name>A0A0F8YAG0_9ZZZZ</name>
<feature type="non-terminal residue" evidence="2">
    <location>
        <position position="60"/>
    </location>
</feature>
<evidence type="ECO:0000256" key="1">
    <source>
        <dbReference type="SAM" id="Phobius"/>
    </source>
</evidence>
<reference evidence="2" key="1">
    <citation type="journal article" date="2015" name="Nature">
        <title>Complex archaea that bridge the gap between prokaryotes and eukaryotes.</title>
        <authorList>
            <person name="Spang A."/>
            <person name="Saw J.H."/>
            <person name="Jorgensen S.L."/>
            <person name="Zaremba-Niedzwiedzka K."/>
            <person name="Martijn J."/>
            <person name="Lind A.E."/>
            <person name="van Eijk R."/>
            <person name="Schleper C."/>
            <person name="Guy L."/>
            <person name="Ettema T.J."/>
        </authorList>
    </citation>
    <scope>NUCLEOTIDE SEQUENCE</scope>
</reference>
<dbReference type="EMBL" id="LAZR01058072">
    <property type="protein sequence ID" value="KKK70685.1"/>
    <property type="molecule type" value="Genomic_DNA"/>
</dbReference>
<protein>
    <submittedName>
        <fullName evidence="2">Uncharacterized protein</fullName>
    </submittedName>
</protein>
<keyword evidence="1" id="KW-1133">Transmembrane helix</keyword>
<proteinExistence type="predicted"/>
<dbReference type="AlphaFoldDB" id="A0A0F8YAG0"/>
<keyword evidence="1" id="KW-0472">Membrane</keyword>
<keyword evidence="1" id="KW-0812">Transmembrane</keyword>
<evidence type="ECO:0000313" key="2">
    <source>
        <dbReference type="EMBL" id="KKK70685.1"/>
    </source>
</evidence>